<dbReference type="Pfam" id="PF00656">
    <property type="entry name" value="Peptidase_C14"/>
    <property type="match status" value="1"/>
</dbReference>
<dbReference type="InterPro" id="IPR050452">
    <property type="entry name" value="Metacaspase"/>
</dbReference>
<evidence type="ECO:0000259" key="3">
    <source>
        <dbReference type="Pfam" id="PF00656"/>
    </source>
</evidence>
<dbReference type="EMBL" id="MTYH01000050">
    <property type="protein sequence ID" value="PNP42449.1"/>
    <property type="molecule type" value="Genomic_DNA"/>
</dbReference>
<sequence length="680" mass="76262">MPNKWALLIGVDFYFQGSQRDIHFKNLKGCVRDVSRIEEHLESIGGFNIEKLTASSGVNDEGPMETNPDTWPTYDNIKAKIDYISSRVAPGDFVHIHYSGHGILRHRLKDLAHLDGGDAISGTALVPTDVKIGGAYLSGYQLGVWVRRLVENHKVRVSITLDSCYSGKGLREENDPNFALRTSEDSEFDDSWLESDEKGNNEILDIDIELDNDTDSDERNATVKKSWLSSSEGCTVLTACQIGETAGEYKFVGQPGKSGILTHWMLDTISRWPRTRILTYTQVVHHVKTSITTEMTDRTQTPTLHGDSFYEFFGNQRLIQLPMCSVRSLEQPGSQQMLYSIDIGTAQGVAAGAIYSVLPIHPKENKDLKSRDLQSRDLQNRDLKIRVCKASIFHSEATLIHADRASQKIAIGTGSLAVRDTWALPSGRPLNNFTASLNYDTNSFEIKDAQHERVARVPAISVLDDRAGVKIAYMLKHLERFSAVADFSYSEPPNLLDPQSYTFELLDDQGTALIPLGIEYEVSNGQDLTIRFVNNDTTAKNVHVAIFLFSATWGIQRCYPEDGQSTIQAMPDDKALTCDIRMSIPRAVHDTDPPDIRDRFRAYIYRGDQPPSWDELLLPDIPAHAGSVPEVLVVEPLPEEEDEEDGSRNIKKPSRGTKPRVQNEKEESWQVKDFWVHTTP</sequence>
<evidence type="ECO:0000256" key="2">
    <source>
        <dbReference type="SAM" id="MobiDB-lite"/>
    </source>
</evidence>
<organism evidence="4 5">
    <name type="scientific">Trichoderma gamsii</name>
    <dbReference type="NCBI Taxonomy" id="398673"/>
    <lineage>
        <taxon>Eukaryota</taxon>
        <taxon>Fungi</taxon>
        <taxon>Dikarya</taxon>
        <taxon>Ascomycota</taxon>
        <taxon>Pezizomycotina</taxon>
        <taxon>Sordariomycetes</taxon>
        <taxon>Hypocreomycetidae</taxon>
        <taxon>Hypocreales</taxon>
        <taxon>Hypocreaceae</taxon>
        <taxon>Trichoderma</taxon>
    </lineage>
</organism>
<dbReference type="PANTHER" id="PTHR48104">
    <property type="entry name" value="METACASPASE-4"/>
    <property type="match status" value="1"/>
</dbReference>
<dbReference type="Proteomes" id="UP000236546">
    <property type="component" value="Unassembled WGS sequence"/>
</dbReference>
<gene>
    <name evidence="4" type="ORF">TGAMA5MH_05190</name>
</gene>
<comment type="similarity">
    <text evidence="1">Belongs to the peptidase C14B family.</text>
</comment>
<dbReference type="OrthoDB" id="3223806at2759"/>
<reference evidence="4 5" key="1">
    <citation type="submission" date="2017-02" db="EMBL/GenBank/DDBJ databases">
        <title>Genomes of Trichoderma spp. with biocontrol activity.</title>
        <authorList>
            <person name="Gardiner D."/>
            <person name="Kazan K."/>
            <person name="Vos C."/>
            <person name="Harvey P."/>
        </authorList>
    </citation>
    <scope>NUCLEOTIDE SEQUENCE [LARGE SCALE GENOMIC DNA]</scope>
    <source>
        <strain evidence="4 5">A5MH</strain>
    </source>
</reference>
<dbReference type="InterPro" id="IPR011600">
    <property type="entry name" value="Pept_C14_caspase"/>
</dbReference>
<name>A0A2K0TA94_9HYPO</name>
<dbReference type="PANTHER" id="PTHR48104:SF30">
    <property type="entry name" value="METACASPASE-1"/>
    <property type="match status" value="1"/>
</dbReference>
<proteinExistence type="inferred from homology"/>
<feature type="region of interest" description="Disordered" evidence="2">
    <location>
        <begin position="635"/>
        <end position="680"/>
    </location>
</feature>
<dbReference type="GO" id="GO:0005737">
    <property type="term" value="C:cytoplasm"/>
    <property type="evidence" value="ECO:0007669"/>
    <property type="project" value="TreeGrafter"/>
</dbReference>
<evidence type="ECO:0000313" key="4">
    <source>
        <dbReference type="EMBL" id="PNP42449.1"/>
    </source>
</evidence>
<evidence type="ECO:0000256" key="1">
    <source>
        <dbReference type="ARBA" id="ARBA00009005"/>
    </source>
</evidence>
<dbReference type="GO" id="GO:0006508">
    <property type="term" value="P:proteolysis"/>
    <property type="evidence" value="ECO:0007669"/>
    <property type="project" value="InterPro"/>
</dbReference>
<comment type="caution">
    <text evidence="4">The sequence shown here is derived from an EMBL/GenBank/DDBJ whole genome shotgun (WGS) entry which is preliminary data.</text>
</comment>
<protein>
    <recommendedName>
        <fullName evidence="3">Peptidase C14 caspase domain-containing protein</fullName>
    </recommendedName>
</protein>
<dbReference type="GO" id="GO:0004197">
    <property type="term" value="F:cysteine-type endopeptidase activity"/>
    <property type="evidence" value="ECO:0007669"/>
    <property type="project" value="InterPro"/>
</dbReference>
<feature type="compositionally biased region" description="Basic and acidic residues" evidence="2">
    <location>
        <begin position="661"/>
        <end position="670"/>
    </location>
</feature>
<accession>A0A2K0TA94</accession>
<feature type="compositionally biased region" description="Basic residues" evidence="2">
    <location>
        <begin position="649"/>
        <end position="658"/>
    </location>
</feature>
<feature type="domain" description="Peptidase C14 caspase" evidence="3">
    <location>
        <begin position="4"/>
        <end position="306"/>
    </location>
</feature>
<evidence type="ECO:0000313" key="5">
    <source>
        <dbReference type="Proteomes" id="UP000236546"/>
    </source>
</evidence>
<dbReference type="Gene3D" id="3.40.50.1460">
    <property type="match status" value="1"/>
</dbReference>
<dbReference type="AlphaFoldDB" id="A0A2K0TA94"/>